<evidence type="ECO:0000259" key="3">
    <source>
        <dbReference type="Pfam" id="PF08609"/>
    </source>
</evidence>
<keyword evidence="5" id="KW-1185">Reference proteome</keyword>
<dbReference type="GeneID" id="28939525"/>
<dbReference type="EMBL" id="LFWA01000004">
    <property type="protein sequence ID" value="KTW31746.1"/>
    <property type="molecule type" value="Genomic_DNA"/>
</dbReference>
<dbReference type="STRING" id="1408657.A0A0W4ZTN2"/>
<dbReference type="eggNOG" id="KOG2160">
    <property type="taxonomic scope" value="Eukaryota"/>
</dbReference>
<dbReference type="InterPro" id="IPR013918">
    <property type="entry name" value="Nucleotide_exch_fac_Fes1"/>
</dbReference>
<reference evidence="5" key="1">
    <citation type="journal article" date="2016" name="Nat. Commun.">
        <title>Genome analysis of three Pneumocystis species reveals adaptation mechanisms to life exclusively in mammalian hosts.</title>
        <authorList>
            <person name="Ma L."/>
            <person name="Chen Z."/>
            <person name="Huang D.W."/>
            <person name="Kutty G."/>
            <person name="Ishihara M."/>
            <person name="Wang H."/>
            <person name="Abouelleil A."/>
            <person name="Bishop L."/>
            <person name="Davey E."/>
            <person name="Deng R."/>
            <person name="Deng X."/>
            <person name="Fan L."/>
            <person name="Fantoni G."/>
            <person name="Fitzgerald M."/>
            <person name="Gogineni E."/>
            <person name="Goldberg J.M."/>
            <person name="Handley G."/>
            <person name="Hu X."/>
            <person name="Huber C."/>
            <person name="Jiao X."/>
            <person name="Jones K."/>
            <person name="Levin J.Z."/>
            <person name="Liu Y."/>
            <person name="Macdonald P."/>
            <person name="Melnikov A."/>
            <person name="Raley C."/>
            <person name="Sassi M."/>
            <person name="Sherman B.T."/>
            <person name="Song X."/>
            <person name="Sykes S."/>
            <person name="Tran B."/>
            <person name="Walsh L."/>
            <person name="Xia Y."/>
            <person name="Yang J."/>
            <person name="Young S."/>
            <person name="Zeng Q."/>
            <person name="Zheng X."/>
            <person name="Stephens R."/>
            <person name="Nusbaum C."/>
            <person name="Birren B.W."/>
            <person name="Azadi P."/>
            <person name="Lempicki R.A."/>
            <person name="Cuomo C.A."/>
            <person name="Kovacs J.A."/>
        </authorList>
    </citation>
    <scope>NUCLEOTIDE SEQUENCE [LARGE SCALE GENOMIC DNA]</scope>
    <source>
        <strain evidence="5">RU7</strain>
    </source>
</reference>
<dbReference type="PANTHER" id="PTHR19316:SF18">
    <property type="entry name" value="HSP70-BINDING PROTEIN 1"/>
    <property type="match status" value="1"/>
</dbReference>
<dbReference type="SUPFAM" id="SSF48371">
    <property type="entry name" value="ARM repeat"/>
    <property type="match status" value="1"/>
</dbReference>
<dbReference type="InterPro" id="IPR050693">
    <property type="entry name" value="Hsp70_NEF-Inhibitors"/>
</dbReference>
<feature type="domain" description="Nucleotide exchange factor Fes1" evidence="3">
    <location>
        <begin position="6"/>
        <end position="76"/>
    </location>
</feature>
<dbReference type="PANTHER" id="PTHR19316">
    <property type="entry name" value="PROTEIN FOLDING REGULATOR"/>
    <property type="match status" value="1"/>
</dbReference>
<sequence>MTNLGKLLDFSTRLHKKNSEPVSPDAFRSNLDPELIDHILGKDDAVLMKDAMAIITDSSQSLENRKIAFENLEMVIYLENMNMWEPLIQQLSSLDPIIRMHAASVCGTAVQNNIDSQKCFLNNRGLEKVLSLFNLDDNPDVRLKSFYAVASEVRNNYAALEEFCKLDGWAIIVKYLKDDNYSTIQRKILFFIWSLLLQDIGVELVIDSIKLNQLQKELVHTIQRKEIQENAFEEALKCISLLYEKSPSIFDKNELVYIRNVIKSIKERDDFEAISKDDIKEISMQFGIIE</sequence>
<dbReference type="GO" id="GO:0000774">
    <property type="term" value="F:adenyl-nucleotide exchange factor activity"/>
    <property type="evidence" value="ECO:0007669"/>
    <property type="project" value="TreeGrafter"/>
</dbReference>
<dbReference type="Proteomes" id="UP000053447">
    <property type="component" value="Unassembled WGS sequence"/>
</dbReference>
<comment type="caution">
    <text evidence="4">The sequence shown here is derived from an EMBL/GenBank/DDBJ whole genome shotgun (WGS) entry which is preliminary data.</text>
</comment>
<proteinExistence type="inferred from homology"/>
<evidence type="ECO:0000256" key="2">
    <source>
        <dbReference type="ARBA" id="ARBA00022737"/>
    </source>
</evidence>
<organism evidence="4 5">
    <name type="scientific">Pneumocystis jirovecii (strain RU7)</name>
    <name type="common">Human pneumocystis pneumonia agent</name>
    <dbReference type="NCBI Taxonomy" id="1408657"/>
    <lineage>
        <taxon>Eukaryota</taxon>
        <taxon>Fungi</taxon>
        <taxon>Dikarya</taxon>
        <taxon>Ascomycota</taxon>
        <taxon>Taphrinomycotina</taxon>
        <taxon>Pneumocystomycetes</taxon>
        <taxon>Pneumocystaceae</taxon>
        <taxon>Pneumocystis</taxon>
    </lineage>
</organism>
<dbReference type="InterPro" id="IPR011989">
    <property type="entry name" value="ARM-like"/>
</dbReference>
<evidence type="ECO:0000313" key="5">
    <source>
        <dbReference type="Proteomes" id="UP000053447"/>
    </source>
</evidence>
<evidence type="ECO:0000313" key="4">
    <source>
        <dbReference type="EMBL" id="KTW31746.1"/>
    </source>
</evidence>
<keyword evidence="2" id="KW-0677">Repeat</keyword>
<protein>
    <recommendedName>
        <fullName evidence="3">Nucleotide exchange factor Fes1 domain-containing protein</fullName>
    </recommendedName>
</protein>
<name>A0A0W4ZTN2_PNEJ7</name>
<dbReference type="RefSeq" id="XP_018230438.1">
    <property type="nucleotide sequence ID" value="XM_018373270.1"/>
</dbReference>
<evidence type="ECO:0000256" key="1">
    <source>
        <dbReference type="ARBA" id="ARBA00011045"/>
    </source>
</evidence>
<dbReference type="VEuPathDB" id="FungiDB:T551_01007"/>
<accession>A0A0W4ZTN2</accession>
<dbReference type="Pfam" id="PF08609">
    <property type="entry name" value="Fes1"/>
    <property type="match status" value="1"/>
</dbReference>
<dbReference type="OrthoDB" id="10250458at2759"/>
<dbReference type="GO" id="GO:0005783">
    <property type="term" value="C:endoplasmic reticulum"/>
    <property type="evidence" value="ECO:0007669"/>
    <property type="project" value="TreeGrafter"/>
</dbReference>
<dbReference type="Gene3D" id="1.25.10.10">
    <property type="entry name" value="Leucine-rich Repeat Variant"/>
    <property type="match status" value="1"/>
</dbReference>
<comment type="similarity">
    <text evidence="1">Belongs to the FES1 family.</text>
</comment>
<dbReference type="InterPro" id="IPR016024">
    <property type="entry name" value="ARM-type_fold"/>
</dbReference>
<dbReference type="AlphaFoldDB" id="A0A0W4ZTN2"/>
<gene>
    <name evidence="4" type="ORF">T551_01007</name>
</gene>